<organism evidence="8">
    <name type="scientific">candidate division TA06 bacterium ADurb.Bin131</name>
    <dbReference type="NCBI Taxonomy" id="1852827"/>
    <lineage>
        <taxon>Bacteria</taxon>
        <taxon>Bacteria division TA06</taxon>
    </lineage>
</organism>
<dbReference type="InterPro" id="IPR000807">
    <property type="entry name" value="ImidazoleglycerolP_deHydtase"/>
</dbReference>
<protein>
    <recommendedName>
        <fullName evidence="2 6">Imidazoleglycerol-phosphate dehydratase</fullName>
        <shortName evidence="6">IGPD</shortName>
        <ecNumber evidence="6 7">4.2.1.19</ecNumber>
    </recommendedName>
</protein>
<dbReference type="InterPro" id="IPR038494">
    <property type="entry name" value="IGPD_sf"/>
</dbReference>
<evidence type="ECO:0000256" key="2">
    <source>
        <dbReference type="ARBA" id="ARBA00016664"/>
    </source>
</evidence>
<sequence>MVDKNKLRHASVIRNTKETSINLNITVDGSGKSDICCPLGFWSHMLSLFSFFGRFDIVLKATGDVYVDDHHLVEDMGICFGQAFNKALGDRKGITRFGFIVIPMDETLIQVSLDISGRPFLGFSIPVIRNKSGYSDIENLQEFMRGFANHSGITLHLRLFSGENTHHICEATFKGLGLALRQAIKVEHKGTSSTKGVID</sequence>
<keyword evidence="5 6" id="KW-0456">Lyase</keyword>
<evidence type="ECO:0000256" key="5">
    <source>
        <dbReference type="ARBA" id="ARBA00023239"/>
    </source>
</evidence>
<evidence type="ECO:0000256" key="7">
    <source>
        <dbReference type="RuleBase" id="RU000599"/>
    </source>
</evidence>
<dbReference type="AlphaFoldDB" id="A0A1V6CDS8"/>
<evidence type="ECO:0000256" key="1">
    <source>
        <dbReference type="ARBA" id="ARBA00005047"/>
    </source>
</evidence>
<name>A0A1V6CDS8_UNCT6</name>
<dbReference type="Proteomes" id="UP000485562">
    <property type="component" value="Unassembled WGS sequence"/>
</dbReference>
<comment type="subcellular location">
    <subcellularLocation>
        <location evidence="6 7">Cytoplasm</location>
    </subcellularLocation>
</comment>
<dbReference type="NCBIfam" id="NF002111">
    <property type="entry name" value="PRK00951.2-1"/>
    <property type="match status" value="1"/>
</dbReference>
<dbReference type="PROSITE" id="PS00954">
    <property type="entry name" value="IGP_DEHYDRATASE_1"/>
    <property type="match status" value="1"/>
</dbReference>
<dbReference type="PANTHER" id="PTHR23133">
    <property type="entry name" value="IMIDAZOLEGLYCEROL-PHOSPHATE DEHYDRATASE HIS7"/>
    <property type="match status" value="1"/>
</dbReference>
<comment type="catalytic activity">
    <reaction evidence="6 7">
        <text>D-erythro-1-(imidazol-4-yl)glycerol 3-phosphate = 3-(imidazol-4-yl)-2-oxopropyl phosphate + H2O</text>
        <dbReference type="Rhea" id="RHEA:11040"/>
        <dbReference type="ChEBI" id="CHEBI:15377"/>
        <dbReference type="ChEBI" id="CHEBI:57766"/>
        <dbReference type="ChEBI" id="CHEBI:58278"/>
        <dbReference type="EC" id="4.2.1.19"/>
    </reaction>
</comment>
<dbReference type="FunFam" id="3.30.230.40:FF:000001">
    <property type="entry name" value="Imidazoleglycerol-phosphate dehydratase HisB"/>
    <property type="match status" value="1"/>
</dbReference>
<evidence type="ECO:0000256" key="4">
    <source>
        <dbReference type="ARBA" id="ARBA00023102"/>
    </source>
</evidence>
<gene>
    <name evidence="6 8" type="primary">hisB</name>
    <name evidence="8" type="ORF">BWX89_00178</name>
</gene>
<dbReference type="EMBL" id="MWDQ01000024">
    <property type="protein sequence ID" value="OQB75055.1"/>
    <property type="molecule type" value="Genomic_DNA"/>
</dbReference>
<dbReference type="GO" id="GO:0005737">
    <property type="term" value="C:cytoplasm"/>
    <property type="evidence" value="ECO:0007669"/>
    <property type="project" value="UniProtKB-SubCell"/>
</dbReference>
<dbReference type="SUPFAM" id="SSF54211">
    <property type="entry name" value="Ribosomal protein S5 domain 2-like"/>
    <property type="match status" value="2"/>
</dbReference>
<keyword evidence="6" id="KW-0963">Cytoplasm</keyword>
<evidence type="ECO:0000256" key="3">
    <source>
        <dbReference type="ARBA" id="ARBA00022605"/>
    </source>
</evidence>
<keyword evidence="4 6" id="KW-0368">Histidine biosynthesis</keyword>
<dbReference type="Gene3D" id="3.30.230.40">
    <property type="entry name" value="Imidazole glycerol phosphate dehydratase, domain 1"/>
    <property type="match status" value="2"/>
</dbReference>
<dbReference type="PROSITE" id="PS00955">
    <property type="entry name" value="IGP_DEHYDRATASE_2"/>
    <property type="match status" value="1"/>
</dbReference>
<comment type="pathway">
    <text evidence="1 6 7">Amino-acid biosynthesis; L-histidine biosynthesis; L-histidine from 5-phospho-alpha-D-ribose 1-diphosphate: step 6/9.</text>
</comment>
<evidence type="ECO:0000256" key="6">
    <source>
        <dbReference type="HAMAP-Rule" id="MF_00076"/>
    </source>
</evidence>
<dbReference type="EC" id="4.2.1.19" evidence="6 7"/>
<comment type="similarity">
    <text evidence="6 7">Belongs to the imidazoleglycerol-phosphate dehydratase family.</text>
</comment>
<accession>A0A1V6CDS8</accession>
<dbReference type="GO" id="GO:0004424">
    <property type="term" value="F:imidazoleglycerol-phosphate dehydratase activity"/>
    <property type="evidence" value="ECO:0007669"/>
    <property type="project" value="UniProtKB-UniRule"/>
</dbReference>
<dbReference type="CDD" id="cd07914">
    <property type="entry name" value="IGPD"/>
    <property type="match status" value="1"/>
</dbReference>
<evidence type="ECO:0000313" key="8">
    <source>
        <dbReference type="EMBL" id="OQB75055.1"/>
    </source>
</evidence>
<dbReference type="HAMAP" id="MF_00076">
    <property type="entry name" value="HisB"/>
    <property type="match status" value="1"/>
</dbReference>
<dbReference type="PANTHER" id="PTHR23133:SF2">
    <property type="entry name" value="IMIDAZOLEGLYCEROL-PHOSPHATE DEHYDRATASE"/>
    <property type="match status" value="1"/>
</dbReference>
<comment type="caution">
    <text evidence="8">The sequence shown here is derived from an EMBL/GenBank/DDBJ whole genome shotgun (WGS) entry which is preliminary data.</text>
</comment>
<dbReference type="UniPathway" id="UPA00031">
    <property type="reaction ID" value="UER00011"/>
</dbReference>
<dbReference type="FunFam" id="3.30.230.40:FF:000003">
    <property type="entry name" value="Imidazoleglycerol-phosphate dehydratase HisB"/>
    <property type="match status" value="1"/>
</dbReference>
<dbReference type="InterPro" id="IPR020565">
    <property type="entry name" value="ImidazoleglycerP_deHydtase_CS"/>
</dbReference>
<dbReference type="GO" id="GO:0000105">
    <property type="term" value="P:L-histidine biosynthetic process"/>
    <property type="evidence" value="ECO:0007669"/>
    <property type="project" value="UniProtKB-UniRule"/>
</dbReference>
<keyword evidence="3 6" id="KW-0028">Amino-acid biosynthesis</keyword>
<dbReference type="NCBIfam" id="NF002114">
    <property type="entry name" value="PRK00951.2-4"/>
    <property type="match status" value="1"/>
</dbReference>
<dbReference type="Pfam" id="PF00475">
    <property type="entry name" value="IGPD"/>
    <property type="match status" value="1"/>
</dbReference>
<reference evidence="8" key="1">
    <citation type="submission" date="2017-02" db="EMBL/GenBank/DDBJ databases">
        <title>Delving into the versatile metabolic prowess of the omnipresent phylum Bacteroidetes.</title>
        <authorList>
            <person name="Nobu M.K."/>
            <person name="Mei R."/>
            <person name="Narihiro T."/>
            <person name="Kuroda K."/>
            <person name="Liu W.-T."/>
        </authorList>
    </citation>
    <scope>NUCLEOTIDE SEQUENCE</scope>
    <source>
        <strain evidence="8">ADurb.Bin131</strain>
    </source>
</reference>
<dbReference type="InterPro" id="IPR020568">
    <property type="entry name" value="Ribosomal_Su5_D2-typ_SF"/>
</dbReference>
<proteinExistence type="inferred from homology"/>